<reference evidence="2 3" key="1">
    <citation type="submission" date="2019-03" db="EMBL/GenBank/DDBJ databases">
        <authorList>
            <person name="Kim M.K.M."/>
        </authorList>
    </citation>
    <scope>NUCLEOTIDE SEQUENCE [LARGE SCALE GENOMIC DNA]</scope>
    <source>
        <strain evidence="2 3">17J68-15</strain>
    </source>
</reference>
<gene>
    <name evidence="2" type="ORF">E0486_14905</name>
</gene>
<dbReference type="OrthoDB" id="9888281at2"/>
<proteinExistence type="predicted"/>
<evidence type="ECO:0000313" key="3">
    <source>
        <dbReference type="Proteomes" id="UP000295164"/>
    </source>
</evidence>
<protein>
    <submittedName>
        <fullName evidence="2">Uncharacterized protein</fullName>
    </submittedName>
</protein>
<dbReference type="RefSeq" id="WP_131853187.1">
    <property type="nucleotide sequence ID" value="NZ_SKFH01000031.1"/>
</dbReference>
<dbReference type="Proteomes" id="UP000295164">
    <property type="component" value="Unassembled WGS sequence"/>
</dbReference>
<feature type="region of interest" description="Disordered" evidence="1">
    <location>
        <begin position="1"/>
        <end position="64"/>
    </location>
</feature>
<name>A0A4R4DVV7_9BACT</name>
<sequence>MKDDRKKPDAPSQEQGRSTEKPRQEKHLTDDGRESSNGKVTGVEGKDYVILSSGLGIDEDEVTG</sequence>
<accession>A0A4R4DVV7</accession>
<evidence type="ECO:0000256" key="1">
    <source>
        <dbReference type="SAM" id="MobiDB-lite"/>
    </source>
</evidence>
<keyword evidence="3" id="KW-1185">Reference proteome</keyword>
<evidence type="ECO:0000313" key="2">
    <source>
        <dbReference type="EMBL" id="TCZ67913.1"/>
    </source>
</evidence>
<organism evidence="2 3">
    <name type="scientific">Flaviaesturariibacter aridisoli</name>
    <dbReference type="NCBI Taxonomy" id="2545761"/>
    <lineage>
        <taxon>Bacteria</taxon>
        <taxon>Pseudomonadati</taxon>
        <taxon>Bacteroidota</taxon>
        <taxon>Chitinophagia</taxon>
        <taxon>Chitinophagales</taxon>
        <taxon>Chitinophagaceae</taxon>
        <taxon>Flaviaestuariibacter</taxon>
    </lineage>
</organism>
<feature type="compositionally biased region" description="Basic and acidic residues" evidence="1">
    <location>
        <begin position="17"/>
        <end position="36"/>
    </location>
</feature>
<dbReference type="AlphaFoldDB" id="A0A4R4DVV7"/>
<comment type="caution">
    <text evidence="2">The sequence shown here is derived from an EMBL/GenBank/DDBJ whole genome shotgun (WGS) entry which is preliminary data.</text>
</comment>
<dbReference type="EMBL" id="SKFH01000031">
    <property type="protein sequence ID" value="TCZ67913.1"/>
    <property type="molecule type" value="Genomic_DNA"/>
</dbReference>